<name>A0ABN1Q0M7_9ACTN</name>
<gene>
    <name evidence="1" type="ORF">GCM10009550_01340</name>
</gene>
<proteinExistence type="predicted"/>
<dbReference type="Proteomes" id="UP001500665">
    <property type="component" value="Unassembled WGS sequence"/>
</dbReference>
<comment type="caution">
    <text evidence="1">The sequence shown here is derived from an EMBL/GenBank/DDBJ whole genome shotgun (WGS) entry which is preliminary data.</text>
</comment>
<protein>
    <recommendedName>
        <fullName evidence="3">Immunity protein 35 of polymorphic toxin system</fullName>
    </recommendedName>
</protein>
<evidence type="ECO:0008006" key="3">
    <source>
        <dbReference type="Google" id="ProtNLM"/>
    </source>
</evidence>
<dbReference type="RefSeq" id="WP_344235497.1">
    <property type="nucleotide sequence ID" value="NZ_BAAAHH010000001.1"/>
</dbReference>
<evidence type="ECO:0000313" key="1">
    <source>
        <dbReference type="EMBL" id="GAA0935949.1"/>
    </source>
</evidence>
<dbReference type="EMBL" id="BAAAHH010000001">
    <property type="protein sequence ID" value="GAA0935949.1"/>
    <property type="molecule type" value="Genomic_DNA"/>
</dbReference>
<accession>A0ABN1Q0M7</accession>
<evidence type="ECO:0000313" key="2">
    <source>
        <dbReference type="Proteomes" id="UP001500665"/>
    </source>
</evidence>
<sequence>MSKPFMDALQAYYKDKLGTEVEGLRIEIEYDEGYRYSSWTYEDPSFKVRVSHLDSHGGLLYESNGTAAEFLSELFAWEDSQ</sequence>
<reference evidence="1 2" key="1">
    <citation type="journal article" date="2019" name="Int. J. Syst. Evol. Microbiol.">
        <title>The Global Catalogue of Microorganisms (GCM) 10K type strain sequencing project: providing services to taxonomists for standard genome sequencing and annotation.</title>
        <authorList>
            <consortium name="The Broad Institute Genomics Platform"/>
            <consortium name="The Broad Institute Genome Sequencing Center for Infectious Disease"/>
            <person name="Wu L."/>
            <person name="Ma J."/>
        </authorList>
    </citation>
    <scope>NUCLEOTIDE SEQUENCE [LARGE SCALE GENOMIC DNA]</scope>
    <source>
        <strain evidence="1 2">JCM 10696</strain>
    </source>
</reference>
<keyword evidence="2" id="KW-1185">Reference proteome</keyword>
<organism evidence="1 2">
    <name type="scientific">Actinocorallia libanotica</name>
    <dbReference type="NCBI Taxonomy" id="46162"/>
    <lineage>
        <taxon>Bacteria</taxon>
        <taxon>Bacillati</taxon>
        <taxon>Actinomycetota</taxon>
        <taxon>Actinomycetes</taxon>
        <taxon>Streptosporangiales</taxon>
        <taxon>Thermomonosporaceae</taxon>
        <taxon>Actinocorallia</taxon>
    </lineage>
</organism>